<dbReference type="Proteomes" id="UP000826550">
    <property type="component" value="Chromosome"/>
</dbReference>
<organism evidence="2 3">
    <name type="scientific">Lactobacillus panisapium</name>
    <dbReference type="NCBI Taxonomy" id="2012495"/>
    <lineage>
        <taxon>Bacteria</taxon>
        <taxon>Bacillati</taxon>
        <taxon>Bacillota</taxon>
        <taxon>Bacilli</taxon>
        <taxon>Lactobacillales</taxon>
        <taxon>Lactobacillaceae</taxon>
        <taxon>Lactobacillus</taxon>
    </lineage>
</organism>
<reference evidence="2 3" key="1">
    <citation type="submission" date="2020-01" db="EMBL/GenBank/DDBJ databases">
        <title>Vast differences in strain-level diversity in the gut microbiota of two closely related honey bee species.</title>
        <authorList>
            <person name="Ellegaard K.M."/>
            <person name="Suenami S."/>
            <person name="Miyazaki R."/>
            <person name="Engel P."/>
        </authorList>
    </citation>
    <scope>NUCLEOTIDE SEQUENCE [LARGE SCALE GENOMIC DNA]</scope>
    <source>
        <strain evidence="2 3">ESL0416</strain>
    </source>
</reference>
<protein>
    <submittedName>
        <fullName evidence="2">Helix-turn-helix transcriptional regulator</fullName>
    </submittedName>
</protein>
<proteinExistence type="predicted"/>
<name>A0ABX8W597_9LACO</name>
<keyword evidence="3" id="KW-1185">Reference proteome</keyword>
<accession>A0ABX8W597</accession>
<dbReference type="CDD" id="cd00093">
    <property type="entry name" value="HTH_XRE"/>
    <property type="match status" value="1"/>
</dbReference>
<sequence length="115" mass="13231">MCTFERIKKLAKKHHLTLAKVNDLAGIGTNSIYRWKKQTPTSNNLQKVANVLHTSTDYLLGNTDDPSPINTKNRHAIDIENDEILSYRGRPIPDDYLNIIKNLMDSDIERGKRRE</sequence>
<evidence type="ECO:0000313" key="2">
    <source>
        <dbReference type="EMBL" id="QYN52915.1"/>
    </source>
</evidence>
<gene>
    <name evidence="2" type="ORF">GYM71_05560</name>
</gene>
<dbReference type="Pfam" id="PF01381">
    <property type="entry name" value="HTH_3"/>
    <property type="match status" value="1"/>
</dbReference>
<feature type="domain" description="HTH cro/C1-type" evidence="1">
    <location>
        <begin position="7"/>
        <end position="59"/>
    </location>
</feature>
<dbReference type="RefSeq" id="WP_103751723.1">
    <property type="nucleotide sequence ID" value="NZ_CP048268.1"/>
</dbReference>
<dbReference type="Gene3D" id="1.10.260.40">
    <property type="entry name" value="lambda repressor-like DNA-binding domains"/>
    <property type="match status" value="1"/>
</dbReference>
<dbReference type="EMBL" id="CP048268">
    <property type="protein sequence ID" value="QYN52915.1"/>
    <property type="molecule type" value="Genomic_DNA"/>
</dbReference>
<dbReference type="InterPro" id="IPR010982">
    <property type="entry name" value="Lambda_DNA-bd_dom_sf"/>
</dbReference>
<dbReference type="SUPFAM" id="SSF47413">
    <property type="entry name" value="lambda repressor-like DNA-binding domains"/>
    <property type="match status" value="1"/>
</dbReference>
<dbReference type="PROSITE" id="PS50943">
    <property type="entry name" value="HTH_CROC1"/>
    <property type="match status" value="1"/>
</dbReference>
<dbReference type="InterPro" id="IPR001387">
    <property type="entry name" value="Cro/C1-type_HTH"/>
</dbReference>
<evidence type="ECO:0000313" key="3">
    <source>
        <dbReference type="Proteomes" id="UP000826550"/>
    </source>
</evidence>
<dbReference type="SMART" id="SM00530">
    <property type="entry name" value="HTH_XRE"/>
    <property type="match status" value="1"/>
</dbReference>
<evidence type="ECO:0000259" key="1">
    <source>
        <dbReference type="PROSITE" id="PS50943"/>
    </source>
</evidence>